<reference evidence="2" key="1">
    <citation type="submission" date="2023-03" db="EMBL/GenBank/DDBJ databases">
        <title>Massive genome expansion in bonnet fungi (Mycena s.s.) driven by repeated elements and novel gene families across ecological guilds.</title>
        <authorList>
            <consortium name="Lawrence Berkeley National Laboratory"/>
            <person name="Harder C.B."/>
            <person name="Miyauchi S."/>
            <person name="Viragh M."/>
            <person name="Kuo A."/>
            <person name="Thoen E."/>
            <person name="Andreopoulos B."/>
            <person name="Lu D."/>
            <person name="Skrede I."/>
            <person name="Drula E."/>
            <person name="Henrissat B."/>
            <person name="Morin E."/>
            <person name="Kohler A."/>
            <person name="Barry K."/>
            <person name="LaButti K."/>
            <person name="Morin E."/>
            <person name="Salamov A."/>
            <person name="Lipzen A."/>
            <person name="Mereny Z."/>
            <person name="Hegedus B."/>
            <person name="Baldrian P."/>
            <person name="Stursova M."/>
            <person name="Weitz H."/>
            <person name="Taylor A."/>
            <person name="Grigoriev I.V."/>
            <person name="Nagy L.G."/>
            <person name="Martin F."/>
            <person name="Kauserud H."/>
        </authorList>
    </citation>
    <scope>NUCLEOTIDE SEQUENCE</scope>
    <source>
        <strain evidence="2">CBHHK200</strain>
    </source>
</reference>
<accession>A0AAD6XEN2</accession>
<evidence type="ECO:0000256" key="1">
    <source>
        <dbReference type="SAM" id="MobiDB-lite"/>
    </source>
</evidence>
<proteinExistence type="predicted"/>
<dbReference type="EMBL" id="JARJCM010000005">
    <property type="protein sequence ID" value="KAJ7045156.1"/>
    <property type="molecule type" value="Genomic_DNA"/>
</dbReference>
<comment type="caution">
    <text evidence="2">The sequence shown here is derived from an EMBL/GenBank/DDBJ whole genome shotgun (WGS) entry which is preliminary data.</text>
</comment>
<evidence type="ECO:0000313" key="3">
    <source>
        <dbReference type="Proteomes" id="UP001218188"/>
    </source>
</evidence>
<dbReference type="AlphaFoldDB" id="A0AAD6XEN2"/>
<keyword evidence="3" id="KW-1185">Reference proteome</keyword>
<protein>
    <submittedName>
        <fullName evidence="2">Uncharacterized protein</fullName>
    </submittedName>
</protein>
<organism evidence="2 3">
    <name type="scientific">Mycena alexandri</name>
    <dbReference type="NCBI Taxonomy" id="1745969"/>
    <lineage>
        <taxon>Eukaryota</taxon>
        <taxon>Fungi</taxon>
        <taxon>Dikarya</taxon>
        <taxon>Basidiomycota</taxon>
        <taxon>Agaricomycotina</taxon>
        <taxon>Agaricomycetes</taxon>
        <taxon>Agaricomycetidae</taxon>
        <taxon>Agaricales</taxon>
        <taxon>Marasmiineae</taxon>
        <taxon>Mycenaceae</taxon>
        <taxon>Mycena</taxon>
    </lineage>
</organism>
<dbReference type="Proteomes" id="UP001218188">
    <property type="component" value="Unassembled WGS sequence"/>
</dbReference>
<feature type="region of interest" description="Disordered" evidence="1">
    <location>
        <begin position="183"/>
        <end position="223"/>
    </location>
</feature>
<sequence>MSSQTTRRTRVASPMRATVMKRSPTPILKRPSPLDLESNSFAITHGIVVVISPATSSPHVHFPATPVLTTVFSTHSPNSYDRTSTKVLPNPLELPAWGQRVYSPGEGNFSSVKSPPVNVPISFVPLAAPATPEKKASRLVRVGFRPKELDKALFVYPRSPYPSAPTSSKNKENTEISRVARTRSLDSPRSRRAMKRPASLNVPVGRPATPRISSSPPANKFLSPVAESPATVTIASTRLNEEFWESVSLEDPDEEILRLSELEIHEGSTPISITAVPRFIFSTKDGLLWSPGLPSKEPSLVTETHSPADWTASEFQKSDRSTVTRTGLVRILTKSRSWARRPDANPDMTASARGKKLQTSG</sequence>
<feature type="region of interest" description="Disordered" evidence="1">
    <location>
        <begin position="337"/>
        <end position="361"/>
    </location>
</feature>
<evidence type="ECO:0000313" key="2">
    <source>
        <dbReference type="EMBL" id="KAJ7045156.1"/>
    </source>
</evidence>
<gene>
    <name evidence="2" type="ORF">C8F04DRAFT_525341</name>
</gene>
<name>A0AAD6XEN2_9AGAR</name>